<name>A9WQ11_RENSM</name>
<dbReference type="Pfam" id="PF02424">
    <property type="entry name" value="ApbE"/>
    <property type="match status" value="1"/>
</dbReference>
<dbReference type="PANTHER" id="PTHR30040:SF2">
    <property type="entry name" value="FAD:PROTEIN FMN TRANSFERASE"/>
    <property type="match status" value="1"/>
</dbReference>
<dbReference type="eggNOG" id="COG1477">
    <property type="taxonomic scope" value="Bacteria"/>
</dbReference>
<dbReference type="KEGG" id="rsa:RSal33209_1421"/>
<keyword evidence="5" id="KW-0808">Transferase</keyword>
<sequence length="288" mass="31067">MSNPPAVYKFEAIGTQWQIDTAVTLPASTQHAIAEIVEEYDLGFSRFRADSAVRQSSSPGLYTLPVAAEDLEPLYRSLYRLTDGAMTPLVGRSLEHLGYDARYSLRAGPGFQPAPPWETAIEWNGRSLLVKEPALLDVGAAGKGQLVDLIAQRLDFDGLSGFFIDASGDLLSRRLPAQRIALEHPYDASQAVGVLELADAALCASASNRRTWGDGLHHVLNGATGKPVQTVVATWAVASSTMLADALATALFFADFSTLSAEFSFSAVRIFPDGRAEISPNFEGEMFR</sequence>
<evidence type="ECO:0000256" key="9">
    <source>
        <dbReference type="ARBA" id="ARBA00031306"/>
    </source>
</evidence>
<accession>A9WQ11</accession>
<evidence type="ECO:0000313" key="12">
    <source>
        <dbReference type="Proteomes" id="UP000002007"/>
    </source>
</evidence>
<keyword evidence="6" id="KW-0479">Metal-binding</keyword>
<keyword evidence="8" id="KW-0460">Magnesium</keyword>
<dbReference type="Proteomes" id="UP000002007">
    <property type="component" value="Chromosome"/>
</dbReference>
<dbReference type="STRING" id="288705.RSal33209_1421"/>
<dbReference type="InterPro" id="IPR003374">
    <property type="entry name" value="ApbE-like_sf"/>
</dbReference>
<evidence type="ECO:0000313" key="11">
    <source>
        <dbReference type="EMBL" id="ABY23157.1"/>
    </source>
</evidence>
<dbReference type="PANTHER" id="PTHR30040">
    <property type="entry name" value="THIAMINE BIOSYNTHESIS LIPOPROTEIN APBE"/>
    <property type="match status" value="1"/>
</dbReference>
<evidence type="ECO:0000256" key="6">
    <source>
        <dbReference type="ARBA" id="ARBA00022723"/>
    </source>
</evidence>
<evidence type="ECO:0000256" key="5">
    <source>
        <dbReference type="ARBA" id="ARBA00022679"/>
    </source>
</evidence>
<organism evidence="11 12">
    <name type="scientific">Renibacterium salmoninarum (strain ATCC 33209 / DSM 20767 / JCM 11484 / NBRC 15589 / NCIMB 2235)</name>
    <dbReference type="NCBI Taxonomy" id="288705"/>
    <lineage>
        <taxon>Bacteria</taxon>
        <taxon>Bacillati</taxon>
        <taxon>Actinomycetota</taxon>
        <taxon>Actinomycetes</taxon>
        <taxon>Micrococcales</taxon>
        <taxon>Micrococcaceae</taxon>
        <taxon>Renibacterium</taxon>
    </lineage>
</organism>
<comment type="cofactor">
    <cofactor evidence="1">
        <name>Mg(2+)</name>
        <dbReference type="ChEBI" id="CHEBI:18420"/>
    </cofactor>
</comment>
<dbReference type="HOGENOM" id="CLU_044403_3_0_11"/>
<evidence type="ECO:0000256" key="3">
    <source>
        <dbReference type="ARBA" id="ARBA00016337"/>
    </source>
</evidence>
<keyword evidence="7" id="KW-0274">FAD</keyword>
<evidence type="ECO:0000256" key="10">
    <source>
        <dbReference type="ARBA" id="ARBA00048540"/>
    </source>
</evidence>
<dbReference type="SUPFAM" id="SSF143631">
    <property type="entry name" value="ApbE-like"/>
    <property type="match status" value="1"/>
</dbReference>
<reference evidence="12" key="1">
    <citation type="journal article" date="2008" name="J. Bacteriol.">
        <title>Genome sequence of the fish pathogen Renibacterium salmoninarum suggests reductive evolution away from an environmental Arthrobacter ancestor.</title>
        <authorList>
            <person name="Wiens G.D."/>
            <person name="Rockey D.D."/>
            <person name="Wu Z."/>
            <person name="Chang J."/>
            <person name="Levy R."/>
            <person name="Crane S."/>
            <person name="Chen D.S."/>
            <person name="Capri G.R."/>
            <person name="Burnett J.R."/>
            <person name="Sudheesh P.S."/>
            <person name="Schipma M.J."/>
            <person name="Burd H."/>
            <person name="Bhattacharyya A."/>
            <person name="Rhodes L.D."/>
            <person name="Kaul R."/>
            <person name="Strom M.S."/>
        </authorList>
    </citation>
    <scope>NUCLEOTIDE SEQUENCE [LARGE SCALE GENOMIC DNA]</scope>
    <source>
        <strain evidence="12">ATCC 33209 / DSM 20767 / JCM 11484 / NBRC 15589 / NCIMB 2235</strain>
    </source>
</reference>
<protein>
    <recommendedName>
        <fullName evidence="3">FAD:protein FMN transferase</fullName>
        <ecNumber evidence="2">2.7.1.180</ecNumber>
    </recommendedName>
    <alternativeName>
        <fullName evidence="9">Flavin transferase</fullName>
    </alternativeName>
</protein>
<dbReference type="GO" id="GO:0016740">
    <property type="term" value="F:transferase activity"/>
    <property type="evidence" value="ECO:0007669"/>
    <property type="project" value="UniProtKB-KW"/>
</dbReference>
<evidence type="ECO:0000256" key="1">
    <source>
        <dbReference type="ARBA" id="ARBA00001946"/>
    </source>
</evidence>
<comment type="catalytic activity">
    <reaction evidence="10">
        <text>L-threonyl-[protein] + FAD = FMN-L-threonyl-[protein] + AMP + H(+)</text>
        <dbReference type="Rhea" id="RHEA:36847"/>
        <dbReference type="Rhea" id="RHEA-COMP:11060"/>
        <dbReference type="Rhea" id="RHEA-COMP:11061"/>
        <dbReference type="ChEBI" id="CHEBI:15378"/>
        <dbReference type="ChEBI" id="CHEBI:30013"/>
        <dbReference type="ChEBI" id="CHEBI:57692"/>
        <dbReference type="ChEBI" id="CHEBI:74257"/>
        <dbReference type="ChEBI" id="CHEBI:456215"/>
        <dbReference type="EC" id="2.7.1.180"/>
    </reaction>
</comment>
<evidence type="ECO:0000256" key="8">
    <source>
        <dbReference type="ARBA" id="ARBA00022842"/>
    </source>
</evidence>
<dbReference type="EC" id="2.7.1.180" evidence="2"/>
<keyword evidence="12" id="KW-1185">Reference proteome</keyword>
<evidence type="ECO:0000256" key="4">
    <source>
        <dbReference type="ARBA" id="ARBA00022630"/>
    </source>
</evidence>
<dbReference type="GO" id="GO:0046872">
    <property type="term" value="F:metal ion binding"/>
    <property type="evidence" value="ECO:0007669"/>
    <property type="project" value="UniProtKB-KW"/>
</dbReference>
<dbReference type="Gene3D" id="3.10.520.10">
    <property type="entry name" value="ApbE-like domains"/>
    <property type="match status" value="1"/>
</dbReference>
<gene>
    <name evidence="11" type="ordered locus">RSal33209_1421</name>
</gene>
<evidence type="ECO:0000256" key="2">
    <source>
        <dbReference type="ARBA" id="ARBA00011955"/>
    </source>
</evidence>
<evidence type="ECO:0000256" key="7">
    <source>
        <dbReference type="ARBA" id="ARBA00022827"/>
    </source>
</evidence>
<dbReference type="InterPro" id="IPR024932">
    <property type="entry name" value="ApbE"/>
</dbReference>
<proteinExistence type="predicted"/>
<dbReference type="RefSeq" id="WP_012244838.1">
    <property type="nucleotide sequence ID" value="NC_010168.1"/>
</dbReference>
<dbReference type="AlphaFoldDB" id="A9WQ11"/>
<dbReference type="EMBL" id="CP000910">
    <property type="protein sequence ID" value="ABY23157.1"/>
    <property type="molecule type" value="Genomic_DNA"/>
</dbReference>
<keyword evidence="4" id="KW-0285">Flavoprotein</keyword>